<dbReference type="InterPro" id="IPR020454">
    <property type="entry name" value="DAG/PE-bd"/>
</dbReference>
<dbReference type="PRINTS" id="PR00360">
    <property type="entry name" value="C2DOMAIN"/>
</dbReference>
<evidence type="ECO:0000256" key="16">
    <source>
        <dbReference type="PIRNR" id="PIRNR000550"/>
    </source>
</evidence>
<dbReference type="PROSITE" id="PS00107">
    <property type="entry name" value="PROTEIN_KINASE_ATP"/>
    <property type="match status" value="1"/>
</dbReference>
<dbReference type="InterPro" id="IPR014375">
    <property type="entry name" value="Protein_kinase_C_a/b/g"/>
</dbReference>
<dbReference type="Pfam" id="PF00130">
    <property type="entry name" value="C1_1"/>
    <property type="match status" value="2"/>
</dbReference>
<dbReference type="InterPro" id="IPR000008">
    <property type="entry name" value="C2_dom"/>
</dbReference>
<evidence type="ECO:0000256" key="4">
    <source>
        <dbReference type="ARBA" id="ARBA00022553"/>
    </source>
</evidence>
<comment type="catalytic activity">
    <reaction evidence="15">
        <text>L-seryl-[protein] + ATP = O-phospho-L-seryl-[protein] + ADP + H(+)</text>
        <dbReference type="Rhea" id="RHEA:17989"/>
        <dbReference type="Rhea" id="RHEA-COMP:9863"/>
        <dbReference type="Rhea" id="RHEA-COMP:11604"/>
        <dbReference type="ChEBI" id="CHEBI:15378"/>
        <dbReference type="ChEBI" id="CHEBI:29999"/>
        <dbReference type="ChEBI" id="CHEBI:30616"/>
        <dbReference type="ChEBI" id="CHEBI:83421"/>
        <dbReference type="ChEBI" id="CHEBI:456216"/>
        <dbReference type="EC" id="2.7.11.13"/>
    </reaction>
</comment>
<feature type="binding site" evidence="20">
    <location>
        <position position="255"/>
    </location>
    <ligand>
        <name>Ca(2+)</name>
        <dbReference type="ChEBI" id="CHEBI:29108"/>
        <label>1</label>
    </ligand>
</feature>
<dbReference type="Gene3D" id="2.60.40.150">
    <property type="entry name" value="C2 domain"/>
    <property type="match status" value="1"/>
</dbReference>
<keyword evidence="10 16" id="KW-0418">Kinase</keyword>
<feature type="domain" description="AGC-kinase C-terminal" evidence="26">
    <location>
        <begin position="601"/>
        <end position="671"/>
    </location>
</feature>
<name>A0A0K8VDZ5_BACLA</name>
<comment type="similarity">
    <text evidence="1 16">Belongs to the protein kinase superfamily. AGC Ser/Thr protein kinase family. PKC subfamily.</text>
</comment>
<dbReference type="InterPro" id="IPR035892">
    <property type="entry name" value="C2_domain_sf"/>
</dbReference>
<evidence type="ECO:0000259" key="25">
    <source>
        <dbReference type="PROSITE" id="PS50081"/>
    </source>
</evidence>
<evidence type="ECO:0000256" key="14">
    <source>
        <dbReference type="ARBA" id="ARBA00047272"/>
    </source>
</evidence>
<dbReference type="FunFam" id="3.30.200.20:FF:000080">
    <property type="entry name" value="Protein kinase C"/>
    <property type="match status" value="1"/>
</dbReference>
<dbReference type="Pfam" id="PF00069">
    <property type="entry name" value="Pkinase"/>
    <property type="match status" value="1"/>
</dbReference>
<dbReference type="CDD" id="cd05587">
    <property type="entry name" value="STKc_cPKC"/>
    <property type="match status" value="1"/>
</dbReference>
<dbReference type="InterPro" id="IPR011009">
    <property type="entry name" value="Kinase-like_dom_sf"/>
</dbReference>
<evidence type="ECO:0000256" key="3">
    <source>
        <dbReference type="ARBA" id="ARBA00022527"/>
    </source>
</evidence>
<evidence type="ECO:0000256" key="22">
    <source>
        <dbReference type="SAM" id="MobiDB-lite"/>
    </source>
</evidence>
<evidence type="ECO:0000256" key="1">
    <source>
        <dbReference type="ARBA" id="ARBA00005490"/>
    </source>
</evidence>
<dbReference type="Pfam" id="PF00433">
    <property type="entry name" value="Pkinase_C"/>
    <property type="match status" value="1"/>
</dbReference>
<dbReference type="GO" id="GO:0008270">
    <property type="term" value="F:zinc ion binding"/>
    <property type="evidence" value="ECO:0007669"/>
    <property type="project" value="UniProtKB-KW"/>
</dbReference>
<dbReference type="FunFam" id="2.60.40.150:FF:000012">
    <property type="entry name" value="Kinase C alpha type"/>
    <property type="match status" value="1"/>
</dbReference>
<dbReference type="PROSITE" id="PS50011">
    <property type="entry name" value="PROTEIN_KINASE_DOM"/>
    <property type="match status" value="1"/>
</dbReference>
<dbReference type="InterPro" id="IPR002219">
    <property type="entry name" value="PKC_DAG/PE"/>
</dbReference>
<dbReference type="Pfam" id="PF00168">
    <property type="entry name" value="C2"/>
    <property type="match status" value="1"/>
</dbReference>
<dbReference type="SMART" id="SM00133">
    <property type="entry name" value="S_TK_X"/>
    <property type="match status" value="1"/>
</dbReference>
<evidence type="ECO:0000256" key="19">
    <source>
        <dbReference type="PIRSR" id="PIRSR000550-3"/>
    </source>
</evidence>
<dbReference type="FunFam" id="3.30.60.20:FF:000052">
    <property type="entry name" value="Protein kinase C"/>
    <property type="match status" value="1"/>
</dbReference>
<dbReference type="SMART" id="SM00109">
    <property type="entry name" value="C1"/>
    <property type="match status" value="2"/>
</dbReference>
<feature type="domain" description="Protein kinase" evidence="24">
    <location>
        <begin position="342"/>
        <end position="600"/>
    </location>
</feature>
<comment type="catalytic activity">
    <reaction evidence="14 16">
        <text>L-threonyl-[protein] + ATP = O-phospho-L-threonyl-[protein] + ADP + H(+)</text>
        <dbReference type="Rhea" id="RHEA:46608"/>
        <dbReference type="Rhea" id="RHEA-COMP:11060"/>
        <dbReference type="Rhea" id="RHEA-COMP:11605"/>
        <dbReference type="ChEBI" id="CHEBI:15378"/>
        <dbReference type="ChEBI" id="CHEBI:30013"/>
        <dbReference type="ChEBI" id="CHEBI:30616"/>
        <dbReference type="ChEBI" id="CHEBI:61977"/>
        <dbReference type="ChEBI" id="CHEBI:456216"/>
        <dbReference type="EC" id="2.7.11.13"/>
    </reaction>
</comment>
<organism evidence="27">
    <name type="scientific">Bactrocera latifrons</name>
    <name type="common">Malaysian fruit fly</name>
    <name type="synonym">Chaetodacus latifrons</name>
    <dbReference type="NCBI Taxonomy" id="174628"/>
    <lineage>
        <taxon>Eukaryota</taxon>
        <taxon>Metazoa</taxon>
        <taxon>Ecdysozoa</taxon>
        <taxon>Arthropoda</taxon>
        <taxon>Hexapoda</taxon>
        <taxon>Insecta</taxon>
        <taxon>Pterygota</taxon>
        <taxon>Neoptera</taxon>
        <taxon>Endopterygota</taxon>
        <taxon>Diptera</taxon>
        <taxon>Brachycera</taxon>
        <taxon>Muscomorpha</taxon>
        <taxon>Tephritoidea</taxon>
        <taxon>Tephritidae</taxon>
        <taxon>Bactrocera</taxon>
        <taxon>Bactrocera</taxon>
    </lineage>
</organism>
<dbReference type="SUPFAM" id="SSF49562">
    <property type="entry name" value="C2 domain (Calcium/lipid-binding domain, CaLB)"/>
    <property type="match status" value="1"/>
</dbReference>
<feature type="binding site" evidence="20">
    <location>
        <position position="261"/>
    </location>
    <ligand>
        <name>Ca(2+)</name>
        <dbReference type="ChEBI" id="CHEBI:29108"/>
        <label>1</label>
    </ligand>
</feature>
<evidence type="ECO:0000313" key="27">
    <source>
        <dbReference type="EMBL" id="JAI37067.1"/>
    </source>
</evidence>
<dbReference type="PROSITE" id="PS50081">
    <property type="entry name" value="ZF_DAG_PE_2"/>
    <property type="match status" value="2"/>
</dbReference>
<accession>A0A0K8VDZ5</accession>
<reference evidence="27" key="1">
    <citation type="submission" date="2015-06" db="EMBL/GenBank/DDBJ databases">
        <authorList>
            <person name="Hoefler B.C."/>
            <person name="Straight P.D."/>
        </authorList>
    </citation>
    <scope>NUCLEOTIDE SEQUENCE</scope>
</reference>
<dbReference type="CDD" id="cd20833">
    <property type="entry name" value="C1_cPKC_rpt1"/>
    <property type="match status" value="1"/>
</dbReference>
<gene>
    <name evidence="27" type="primary">Pkc53E_3</name>
    <name evidence="27" type="ORF">c2_g1_i4</name>
</gene>
<keyword evidence="8 16" id="KW-0547">Nucleotide-binding</keyword>
<keyword evidence="3 16" id="KW-0723">Serine/threonine-protein kinase</keyword>
<keyword evidence="9" id="KW-0863">Zinc-finger</keyword>
<evidence type="ECO:0000256" key="11">
    <source>
        <dbReference type="ARBA" id="ARBA00022833"/>
    </source>
</evidence>
<keyword evidence="4" id="KW-0597">Phosphoprotein</keyword>
<evidence type="ECO:0000256" key="9">
    <source>
        <dbReference type="ARBA" id="ARBA00022771"/>
    </source>
</evidence>
<evidence type="ECO:0000256" key="17">
    <source>
        <dbReference type="PIRSR" id="PIRSR000550-1"/>
    </source>
</evidence>
<feature type="region of interest" description="Disordered" evidence="22">
    <location>
        <begin position="1"/>
        <end position="25"/>
    </location>
</feature>
<dbReference type="PROSITE" id="PS50004">
    <property type="entry name" value="C2"/>
    <property type="match status" value="1"/>
</dbReference>
<dbReference type="PANTHER" id="PTHR24351">
    <property type="entry name" value="RIBOSOMAL PROTEIN S6 KINASE"/>
    <property type="match status" value="1"/>
</dbReference>
<protein>
    <recommendedName>
        <fullName evidence="2 16">Protein kinase C</fullName>
        <ecNumber evidence="2 16">2.7.11.13</ecNumber>
    </recommendedName>
</protein>
<feature type="binding site" evidence="20">
    <location>
        <position position="193"/>
    </location>
    <ligand>
        <name>Ca(2+)</name>
        <dbReference type="ChEBI" id="CHEBI:29108"/>
        <label>2</label>
    </ligand>
</feature>
<dbReference type="PROSITE" id="PS00108">
    <property type="entry name" value="PROTEIN_KINASE_ST"/>
    <property type="match status" value="1"/>
</dbReference>
<feature type="binding site" evidence="18">
    <location>
        <position position="202"/>
    </location>
    <ligand>
        <name>a 1,2-diacyl-sn-glycero-3-phospho-(1D-myo-inositol-4,5-bisphosphate)</name>
        <dbReference type="ChEBI" id="CHEBI:58456"/>
    </ligand>
</feature>
<dbReference type="InterPro" id="IPR008271">
    <property type="entry name" value="Ser/Thr_kinase_AS"/>
</dbReference>
<evidence type="ECO:0000256" key="21">
    <source>
        <dbReference type="PROSITE-ProRule" id="PRU10141"/>
    </source>
</evidence>
<feature type="domain" description="C2" evidence="23">
    <location>
        <begin position="165"/>
        <end position="282"/>
    </location>
</feature>
<keyword evidence="11" id="KW-0862">Zinc</keyword>
<evidence type="ECO:0000256" key="2">
    <source>
        <dbReference type="ARBA" id="ARBA00012429"/>
    </source>
</evidence>
<evidence type="ECO:0000256" key="13">
    <source>
        <dbReference type="ARBA" id="ARBA00022840"/>
    </source>
</evidence>
<keyword evidence="6 20" id="KW-0479">Metal-binding</keyword>
<dbReference type="SUPFAM" id="SSF57889">
    <property type="entry name" value="Cysteine-rich domain"/>
    <property type="match status" value="2"/>
</dbReference>
<evidence type="ECO:0000256" key="6">
    <source>
        <dbReference type="ARBA" id="ARBA00022723"/>
    </source>
</evidence>
<keyword evidence="5 16" id="KW-0808">Transferase</keyword>
<feature type="binding site" evidence="20">
    <location>
        <position position="253"/>
    </location>
    <ligand>
        <name>Ca(2+)</name>
        <dbReference type="ChEBI" id="CHEBI:29108"/>
        <label>1</label>
    </ligand>
</feature>
<dbReference type="CDD" id="cd20836">
    <property type="entry name" value="C1_cPKC_rpt2"/>
    <property type="match status" value="1"/>
</dbReference>
<dbReference type="InterPro" id="IPR046349">
    <property type="entry name" value="C1-like_sf"/>
</dbReference>
<dbReference type="EC" id="2.7.11.13" evidence="2 16"/>
<dbReference type="AlphaFoldDB" id="A0A0K8VDZ5"/>
<feature type="binding site" evidence="20">
    <location>
        <position position="259"/>
    </location>
    <ligand>
        <name>Ca(2+)</name>
        <dbReference type="ChEBI" id="CHEBI:29108"/>
        <label>1</label>
    </ligand>
</feature>
<feature type="binding site" evidence="20">
    <location>
        <position position="254"/>
    </location>
    <ligand>
        <name>Ca(2+)</name>
        <dbReference type="ChEBI" id="CHEBI:29108"/>
        <label>1</label>
    </ligand>
</feature>
<dbReference type="GO" id="GO:0004697">
    <property type="term" value="F:diacylglycerol-dependent serine/threonine kinase activity"/>
    <property type="evidence" value="ECO:0007669"/>
    <property type="project" value="UniProtKB-EC"/>
</dbReference>
<feature type="binding site" evidence="19 21">
    <location>
        <position position="371"/>
    </location>
    <ligand>
        <name>ATP</name>
        <dbReference type="ChEBI" id="CHEBI:30616"/>
    </ligand>
</feature>
<evidence type="ECO:0000259" key="23">
    <source>
        <dbReference type="PROSITE" id="PS50004"/>
    </source>
</evidence>
<proteinExistence type="inferred from homology"/>
<feature type="binding site" evidence="19">
    <location>
        <begin position="348"/>
        <end position="356"/>
    </location>
    <ligand>
        <name>ATP</name>
        <dbReference type="ChEBI" id="CHEBI:30616"/>
    </ligand>
</feature>
<dbReference type="CDD" id="cd04026">
    <property type="entry name" value="C2_PKC_alpha_gamma"/>
    <property type="match status" value="1"/>
</dbReference>
<dbReference type="FunFam" id="1.10.510.10:FF:000023">
    <property type="entry name" value="Protein kinase C"/>
    <property type="match status" value="1"/>
</dbReference>
<feature type="active site" description="Proton acceptor" evidence="17">
    <location>
        <position position="466"/>
    </location>
</feature>
<keyword evidence="7" id="KW-0677">Repeat</keyword>
<dbReference type="Gene3D" id="3.30.60.20">
    <property type="match status" value="2"/>
</dbReference>
<dbReference type="EMBL" id="GDHF01015247">
    <property type="protein sequence ID" value="JAI37067.1"/>
    <property type="molecule type" value="Transcribed_RNA"/>
</dbReference>
<evidence type="ECO:0000256" key="15">
    <source>
        <dbReference type="ARBA" id="ARBA00047470"/>
    </source>
</evidence>
<dbReference type="SMART" id="SM00239">
    <property type="entry name" value="C2"/>
    <property type="match status" value="1"/>
</dbReference>
<dbReference type="InterPro" id="IPR000961">
    <property type="entry name" value="AGC-kinase_C"/>
</dbReference>
<evidence type="ECO:0000256" key="20">
    <source>
        <dbReference type="PIRSR" id="PIRSR000550-4"/>
    </source>
</evidence>
<keyword evidence="13 16" id="KW-0067">ATP-binding</keyword>
<dbReference type="InterPro" id="IPR017441">
    <property type="entry name" value="Protein_kinase_ATP_BS"/>
</dbReference>
<keyword evidence="12 20" id="KW-0106">Calcium</keyword>
<feature type="binding site" evidence="20">
    <location>
        <position position="194"/>
    </location>
    <ligand>
        <name>Ca(2+)</name>
        <dbReference type="ChEBI" id="CHEBI:29108"/>
        <label>1</label>
    </ligand>
</feature>
<evidence type="ECO:0000256" key="12">
    <source>
        <dbReference type="ARBA" id="ARBA00022837"/>
    </source>
</evidence>
<dbReference type="PIRSF" id="PIRSF000550">
    <property type="entry name" value="PKC_alpha"/>
    <property type="match status" value="1"/>
</dbReference>
<dbReference type="PROSITE" id="PS51285">
    <property type="entry name" value="AGC_KINASE_CTER"/>
    <property type="match status" value="1"/>
</dbReference>
<dbReference type="PRINTS" id="PR00008">
    <property type="entry name" value="DAGPEDOMAIN"/>
</dbReference>
<evidence type="ECO:0000256" key="18">
    <source>
        <dbReference type="PIRSR" id="PIRSR000550-2"/>
    </source>
</evidence>
<dbReference type="PROSITE" id="PS00479">
    <property type="entry name" value="ZF_DAG_PE_1"/>
    <property type="match status" value="1"/>
</dbReference>
<feature type="domain" description="Phorbol-ester/DAG-type" evidence="25">
    <location>
        <begin position="108"/>
        <end position="158"/>
    </location>
</feature>
<evidence type="ECO:0000256" key="10">
    <source>
        <dbReference type="ARBA" id="ARBA00022777"/>
    </source>
</evidence>
<dbReference type="Gene3D" id="1.10.510.10">
    <property type="entry name" value="Transferase(Phosphotransferase) domain 1"/>
    <property type="match status" value="1"/>
</dbReference>
<dbReference type="OrthoDB" id="63267at2759"/>
<dbReference type="GO" id="GO:0005524">
    <property type="term" value="F:ATP binding"/>
    <property type="evidence" value="ECO:0007669"/>
    <property type="project" value="UniProtKB-UniRule"/>
</dbReference>
<feature type="binding site" evidence="20">
    <location>
        <position position="258"/>
    </location>
    <ligand>
        <name>Ca(2+)</name>
        <dbReference type="ChEBI" id="CHEBI:29108"/>
        <label>1</label>
    </ligand>
</feature>
<dbReference type="SMART" id="SM00220">
    <property type="entry name" value="S_TKc"/>
    <property type="match status" value="1"/>
</dbReference>
<evidence type="ECO:0000259" key="24">
    <source>
        <dbReference type="PROSITE" id="PS50011"/>
    </source>
</evidence>
<evidence type="ECO:0000259" key="26">
    <source>
        <dbReference type="PROSITE" id="PS51285"/>
    </source>
</evidence>
<evidence type="ECO:0000256" key="5">
    <source>
        <dbReference type="ARBA" id="ARBA00022679"/>
    </source>
</evidence>
<dbReference type="GO" id="GO:0106310">
    <property type="term" value="F:protein serine kinase activity"/>
    <property type="evidence" value="ECO:0007669"/>
    <property type="project" value="RHEA"/>
</dbReference>
<evidence type="ECO:0000256" key="7">
    <source>
        <dbReference type="ARBA" id="ARBA00022737"/>
    </source>
</evidence>
<dbReference type="InterPro" id="IPR000719">
    <property type="entry name" value="Prot_kinase_dom"/>
</dbReference>
<feature type="domain" description="Phorbol-ester/DAG-type" evidence="25">
    <location>
        <begin position="43"/>
        <end position="93"/>
    </location>
</feature>
<feature type="compositionally biased region" description="Polar residues" evidence="22">
    <location>
        <begin position="1"/>
        <end position="11"/>
    </location>
</feature>
<sequence>MSETQDNNGDQPLQDEAGGSENKMKSRLRKGALKKKNIFAVKDHCFIPRFFKQPTFCSHCKDFIWGFGKQGFQCQVCSYVVHKRCHEYVTFICPGKDKGIDSDSPQTVHHFEPFTFGGPTFCDHCGSLLYGIYHQGLKCSACDMNVHARCKENVPSLCGCDHTERRGRINLELNVKENLLTVQIKEGRNLIPMDPNGLSDPYVKVKLIPDEHEKSKKKTRTIKACLNPVWNETIKYDLKPEDKDRRVLIEVWDWDRTSRNDFMGALSFGISEIIKNPADGWFKLLTQEEGEYYNVPCADATQDLLKLKSQMRKSSQKKPLVMRSDTNAQTQSKKDMIRATDFNFIKVLGKGSFGKVMLAERKGTEDLFAIKILKKDVIIQDDDVECTMIEKRVLALGEKPPFLVQLHSCFQTLDRLFFVMEYVNGGDLMFQIQQFGKFKEPVAVFYAAEIAAGLFFLHSKGILYRDLKLDNVLLDADGHVKIADFGMCKENIIGDKTTKTFCGTPDYIAPEIILYQPYGKSVDWWAYGVLLYEMLVGQPPFDGEDEEELFAAITDHNVSYPKSLSKEAKEACKGFLTKQPNKRLGCGPTGEADVRIHPFFRRIDWEKIENREVQPPFKPKIKHRKDVSNFDKQFTSEKTDLTPTDKLFMMNFDQTEFRGFSYVNPDYAVPV</sequence>
<feature type="binding site" evidence="20">
    <location>
        <position position="200"/>
    </location>
    <ligand>
        <name>Ca(2+)</name>
        <dbReference type="ChEBI" id="CHEBI:29108"/>
        <label>1</label>
    </ligand>
</feature>
<dbReference type="FunFam" id="3.30.60.20:FF:000006">
    <property type="entry name" value="Protein kinase C"/>
    <property type="match status" value="1"/>
</dbReference>
<comment type="cofactor">
    <cofactor evidence="20">
        <name>Ca(2+)</name>
        <dbReference type="ChEBI" id="CHEBI:29108"/>
    </cofactor>
    <text evidence="20">Binds 3 Ca(2+) ions per subunit. The ions are bound to the C2 domain.</text>
</comment>
<dbReference type="Gene3D" id="3.30.200.20">
    <property type="entry name" value="Phosphorylase Kinase, domain 1"/>
    <property type="match status" value="1"/>
</dbReference>
<evidence type="ECO:0000256" key="8">
    <source>
        <dbReference type="ARBA" id="ARBA00022741"/>
    </source>
</evidence>
<feature type="binding site" evidence="18">
    <location>
        <position position="252"/>
    </location>
    <ligand>
        <name>a 1,2-diacyl-sn-glycero-3-phospho-(1D-myo-inositol-4,5-bisphosphate)</name>
        <dbReference type="ChEBI" id="CHEBI:58456"/>
    </ligand>
</feature>
<dbReference type="SUPFAM" id="SSF56112">
    <property type="entry name" value="Protein kinase-like (PK-like)"/>
    <property type="match status" value="1"/>
</dbReference>
<dbReference type="InterPro" id="IPR017892">
    <property type="entry name" value="Pkinase_C"/>
</dbReference>